<dbReference type="GeneID" id="28984075"/>
<protein>
    <submittedName>
        <fullName evidence="7">Poly A polymerase C-terminal region-like protein</fullName>
    </submittedName>
</protein>
<evidence type="ECO:0000256" key="3">
    <source>
        <dbReference type="ARBA" id="ARBA00022884"/>
    </source>
</evidence>
<dbReference type="PANTHER" id="PTHR13734">
    <property type="entry name" value="TRNA-NUCLEOTIDYLTRANSFERASE"/>
    <property type="match status" value="1"/>
</dbReference>
<dbReference type="GO" id="GO:0001680">
    <property type="term" value="P:tRNA 3'-terminal CCA addition"/>
    <property type="evidence" value="ECO:0007669"/>
    <property type="project" value="UniProtKB-ARBA"/>
</dbReference>
<keyword evidence="8" id="KW-1185">Reference proteome</keyword>
<name>A0A0J0XKM4_9TREE</name>
<feature type="compositionally biased region" description="Low complexity" evidence="5">
    <location>
        <begin position="519"/>
        <end position="528"/>
    </location>
</feature>
<evidence type="ECO:0000259" key="6">
    <source>
        <dbReference type="Pfam" id="PF01743"/>
    </source>
</evidence>
<dbReference type="EMBL" id="KQ087215">
    <property type="protein sequence ID" value="KLT41645.1"/>
    <property type="molecule type" value="Genomic_DNA"/>
</dbReference>
<sequence>MLSNRLARPLRRFYMASARPVIAAGAIRLSDTEDKFVTLLDEFSRGYNPPIECRIAGGWVRDKILDLPSHDLDVALSTTSGYAFAEAFVAFLHEHGVTTGSVGRVAANPEQSKHLETGTTRVLGLECDFVGLRSETYTDSRIPDQVKLGTPLEDALRRDLTVNSLFFNVHSREVEDWTRHGLSDLTKRIARTPLPPKQTFLDDPLRVLRCIRFASRFDLAIEPDVSAAIMEGDIKAALKTKVSKERVGIETTKMLQKAPLRAMELIDELGLHSSIFVVPDQNIQPPHDRGEGLKATQILAAVLEREGRWKGSEALWLAAAVCPFRGAIAAEKKKDSPAAAVVVSEGLKLSNELKLGVSNLFEAASLLDPKVQGRARIGTTLQLPAVKPWESSIVWAVVDRILPTWEGTWGAEQDAILVEWTTFYDKIVALGLPESIKQPPLVNGKELQAILSLPPGQLIQVILKAINWWQLDHPEKTKEDAAAWVAEQWAGEARAKWEADIPPHIPKAKKKGAEKKQQQQKQQTQKRP</sequence>
<keyword evidence="3 4" id="KW-0694">RNA-binding</keyword>
<reference evidence="7 8" key="1">
    <citation type="submission" date="2015-03" db="EMBL/GenBank/DDBJ databases">
        <title>Genomics and transcriptomics of the oil-accumulating basidiomycete yeast T. oleaginosus allow insights into substrate utilization and the diverse evolutionary trajectories of mating systems in fungi.</title>
        <authorList>
            <consortium name="DOE Joint Genome Institute"/>
            <person name="Kourist R."/>
            <person name="Kracht O."/>
            <person name="Bracharz F."/>
            <person name="Lipzen A."/>
            <person name="Nolan M."/>
            <person name="Ohm R."/>
            <person name="Grigoriev I."/>
            <person name="Sun S."/>
            <person name="Heitman J."/>
            <person name="Bruck T."/>
            <person name="Nowrousian M."/>
        </authorList>
    </citation>
    <scope>NUCLEOTIDE SEQUENCE [LARGE SCALE GENOMIC DNA]</scope>
    <source>
        <strain evidence="7 8">IBC0246</strain>
    </source>
</reference>
<dbReference type="CDD" id="cd05398">
    <property type="entry name" value="NT_ClassII-CCAase"/>
    <property type="match status" value="1"/>
</dbReference>
<comment type="similarity">
    <text evidence="1 4">Belongs to the tRNA nucleotidyltransferase/poly(A) polymerase family.</text>
</comment>
<organism evidence="7 8">
    <name type="scientific">Cutaneotrichosporon oleaginosum</name>
    <dbReference type="NCBI Taxonomy" id="879819"/>
    <lineage>
        <taxon>Eukaryota</taxon>
        <taxon>Fungi</taxon>
        <taxon>Dikarya</taxon>
        <taxon>Basidiomycota</taxon>
        <taxon>Agaricomycotina</taxon>
        <taxon>Tremellomycetes</taxon>
        <taxon>Trichosporonales</taxon>
        <taxon>Trichosporonaceae</taxon>
        <taxon>Cutaneotrichosporon</taxon>
    </lineage>
</organism>
<dbReference type="InterPro" id="IPR043519">
    <property type="entry name" value="NT_sf"/>
</dbReference>
<dbReference type="OrthoDB" id="445712at2759"/>
<gene>
    <name evidence="7" type="ORF">CC85DRAFT_286301</name>
</gene>
<feature type="domain" description="Poly A polymerase head" evidence="6">
    <location>
        <begin position="53"/>
        <end position="189"/>
    </location>
</feature>
<dbReference type="SUPFAM" id="SSF81301">
    <property type="entry name" value="Nucleotidyltransferase"/>
    <property type="match status" value="1"/>
</dbReference>
<evidence type="ECO:0000313" key="8">
    <source>
        <dbReference type="Proteomes" id="UP000053611"/>
    </source>
</evidence>
<proteinExistence type="inferred from homology"/>
<dbReference type="Gene3D" id="1.10.3090.10">
    <property type="entry name" value="cca-adding enzyme, domain 2"/>
    <property type="match status" value="1"/>
</dbReference>
<dbReference type="AlphaFoldDB" id="A0A0J0XKM4"/>
<dbReference type="Pfam" id="PF01743">
    <property type="entry name" value="PolyA_pol"/>
    <property type="match status" value="1"/>
</dbReference>
<evidence type="ECO:0000256" key="2">
    <source>
        <dbReference type="ARBA" id="ARBA00022679"/>
    </source>
</evidence>
<dbReference type="InterPro" id="IPR002646">
    <property type="entry name" value="PolA_pol_head_dom"/>
</dbReference>
<feature type="region of interest" description="Disordered" evidence="5">
    <location>
        <begin position="496"/>
        <end position="528"/>
    </location>
</feature>
<evidence type="ECO:0000256" key="4">
    <source>
        <dbReference type="RuleBase" id="RU003953"/>
    </source>
</evidence>
<keyword evidence="2 4" id="KW-0808">Transferase</keyword>
<dbReference type="SUPFAM" id="SSF81891">
    <property type="entry name" value="Poly A polymerase C-terminal region-like"/>
    <property type="match status" value="1"/>
</dbReference>
<dbReference type="GO" id="GO:0003723">
    <property type="term" value="F:RNA binding"/>
    <property type="evidence" value="ECO:0007669"/>
    <property type="project" value="UniProtKB-KW"/>
</dbReference>
<dbReference type="PANTHER" id="PTHR13734:SF5">
    <property type="entry name" value="CCA TRNA NUCLEOTIDYLTRANSFERASE, MITOCHONDRIAL"/>
    <property type="match status" value="1"/>
</dbReference>
<dbReference type="Gene3D" id="3.30.460.10">
    <property type="entry name" value="Beta Polymerase, domain 2"/>
    <property type="match status" value="1"/>
</dbReference>
<evidence type="ECO:0000256" key="5">
    <source>
        <dbReference type="SAM" id="MobiDB-lite"/>
    </source>
</evidence>
<dbReference type="GO" id="GO:0052927">
    <property type="term" value="F:CC tRNA cytidylyltransferase activity"/>
    <property type="evidence" value="ECO:0007669"/>
    <property type="project" value="TreeGrafter"/>
</dbReference>
<dbReference type="GO" id="GO:0052929">
    <property type="term" value="F:ATP:3'-cytidine-cytidine-tRNA adenylyltransferase activity"/>
    <property type="evidence" value="ECO:0007669"/>
    <property type="project" value="TreeGrafter"/>
</dbReference>
<dbReference type="STRING" id="879819.A0A0J0XKM4"/>
<evidence type="ECO:0000313" key="7">
    <source>
        <dbReference type="EMBL" id="KLT41645.1"/>
    </source>
</evidence>
<evidence type="ECO:0000256" key="1">
    <source>
        <dbReference type="ARBA" id="ARBA00007265"/>
    </source>
</evidence>
<dbReference type="RefSeq" id="XP_018278136.1">
    <property type="nucleotide sequence ID" value="XM_018423472.1"/>
</dbReference>
<dbReference type="Proteomes" id="UP000053611">
    <property type="component" value="Unassembled WGS sequence"/>
</dbReference>
<accession>A0A0J0XKM4</accession>